<dbReference type="WBParaSite" id="GPUH_0000662101-mRNA-1">
    <property type="protein sequence ID" value="GPUH_0000662101-mRNA-1"/>
    <property type="gene ID" value="GPUH_0000662101"/>
</dbReference>
<dbReference type="GO" id="GO:0014808">
    <property type="term" value="P:release of sequestered calcium ion into cytosol by sarcoplasmic reticulum"/>
    <property type="evidence" value="ECO:0007669"/>
    <property type="project" value="TreeGrafter"/>
</dbReference>
<reference evidence="2" key="1">
    <citation type="submission" date="2016-06" db="UniProtKB">
        <authorList>
            <consortium name="WormBaseParasite"/>
        </authorList>
    </citation>
    <scope>IDENTIFICATION</scope>
</reference>
<dbReference type="AlphaFoldDB" id="A0A183DD21"/>
<feature type="domain" description="Ryanodine receptor Ryr" evidence="1">
    <location>
        <begin position="119"/>
        <end position="156"/>
    </location>
</feature>
<dbReference type="PANTHER" id="PTHR46399">
    <property type="entry name" value="B30.2/SPRY DOMAIN-CONTAINING PROTEIN"/>
    <property type="match status" value="1"/>
</dbReference>
<proteinExistence type="predicted"/>
<dbReference type="GO" id="GO:0042383">
    <property type="term" value="C:sarcolemma"/>
    <property type="evidence" value="ECO:0007669"/>
    <property type="project" value="TreeGrafter"/>
</dbReference>
<dbReference type="PANTHER" id="PTHR46399:SF8">
    <property type="entry name" value="B30.2_SPRY DOMAIN-CONTAINING PROTEIN"/>
    <property type="match status" value="1"/>
</dbReference>
<accession>A0A183DD21</accession>
<evidence type="ECO:0000313" key="2">
    <source>
        <dbReference type="WBParaSite" id="GPUH_0000662101-mRNA-1"/>
    </source>
</evidence>
<protein>
    <submittedName>
        <fullName evidence="2">RyR domain-containing protein</fullName>
    </submittedName>
</protein>
<dbReference type="Gene3D" id="1.10.490.160">
    <property type="match status" value="1"/>
</dbReference>
<name>A0A183DD21_9BILA</name>
<sequence length="173" mass="19631">LPKNRLLRKQVHARLARNSRKLLITNLQILTLHYERCTKYYGSGNTYGMASETEKRLSMLLFYAIFDSLGSKPYDPELFGKALPCLTAIGSAISPDYTLTTASEDLTDSAKTVSDQGVWIPKPTEVSKVRLGSDLESIIAKFAEHFHDSWASRKVNFLLFNYRKQLNMFAENC</sequence>
<dbReference type="InterPro" id="IPR003032">
    <property type="entry name" value="Ryanodine_rcpt"/>
</dbReference>
<dbReference type="GO" id="GO:0034704">
    <property type="term" value="C:calcium channel complex"/>
    <property type="evidence" value="ECO:0007669"/>
    <property type="project" value="TreeGrafter"/>
</dbReference>
<dbReference type="GO" id="GO:0005790">
    <property type="term" value="C:smooth endoplasmic reticulum"/>
    <property type="evidence" value="ECO:0007669"/>
    <property type="project" value="TreeGrafter"/>
</dbReference>
<organism evidence="2">
    <name type="scientific">Gongylonema pulchrum</name>
    <dbReference type="NCBI Taxonomy" id="637853"/>
    <lineage>
        <taxon>Eukaryota</taxon>
        <taxon>Metazoa</taxon>
        <taxon>Ecdysozoa</taxon>
        <taxon>Nematoda</taxon>
        <taxon>Chromadorea</taxon>
        <taxon>Rhabditida</taxon>
        <taxon>Spirurina</taxon>
        <taxon>Spiruromorpha</taxon>
        <taxon>Spiruroidea</taxon>
        <taxon>Gongylonematidae</taxon>
        <taxon>Gongylonema</taxon>
    </lineage>
</organism>
<dbReference type="GO" id="GO:0006941">
    <property type="term" value="P:striated muscle contraction"/>
    <property type="evidence" value="ECO:0007669"/>
    <property type="project" value="TreeGrafter"/>
</dbReference>
<dbReference type="GO" id="GO:0030018">
    <property type="term" value="C:Z disc"/>
    <property type="evidence" value="ECO:0007669"/>
    <property type="project" value="TreeGrafter"/>
</dbReference>
<dbReference type="Pfam" id="PF02026">
    <property type="entry name" value="RyR"/>
    <property type="match status" value="1"/>
</dbReference>
<dbReference type="GO" id="GO:0033017">
    <property type="term" value="C:sarcoplasmic reticulum membrane"/>
    <property type="evidence" value="ECO:0007669"/>
    <property type="project" value="TreeGrafter"/>
</dbReference>
<dbReference type="InterPro" id="IPR015925">
    <property type="entry name" value="Ryanodine_IP3_receptor"/>
</dbReference>
<evidence type="ECO:0000259" key="1">
    <source>
        <dbReference type="Pfam" id="PF02026"/>
    </source>
</evidence>
<dbReference type="GO" id="GO:0005219">
    <property type="term" value="F:ryanodine-sensitive calcium-release channel activity"/>
    <property type="evidence" value="ECO:0007669"/>
    <property type="project" value="TreeGrafter"/>
</dbReference>